<evidence type="ECO:0000256" key="2">
    <source>
        <dbReference type="SAM" id="SignalP"/>
    </source>
</evidence>
<organism evidence="3 4">
    <name type="scientific">Kocuria flava</name>
    <dbReference type="NCBI Taxonomy" id="446860"/>
    <lineage>
        <taxon>Bacteria</taxon>
        <taxon>Bacillati</taxon>
        <taxon>Actinomycetota</taxon>
        <taxon>Actinomycetes</taxon>
        <taxon>Micrococcales</taxon>
        <taxon>Micrococcaceae</taxon>
        <taxon>Kocuria</taxon>
    </lineage>
</organism>
<evidence type="ECO:0008006" key="5">
    <source>
        <dbReference type="Google" id="ProtNLM"/>
    </source>
</evidence>
<feature type="compositionally biased region" description="Low complexity" evidence="1">
    <location>
        <begin position="22"/>
        <end position="43"/>
    </location>
</feature>
<name>A0A2N4SXE7_9MICC</name>
<sequence length="201" mass="22027">MTRHHLITALTLCLLPLTACGPEGPQQTSEQTTAPATATPSPTKLTVGEGTFPDPDTVDRSDVEATAETAALMLHSWDTATDRTQTAAAIRTKPLMSEEWADHQVEPERNGNQAAWLEPAEHQAYSAPSLVPAVGDVSRDVAADKAIRAYDVTWRWTSRNGEDIDATGRRHLTLYLEKHDKQWEVVGHQFRDLDPAAVPAQ</sequence>
<comment type="caution">
    <text evidence="3">The sequence shown here is derived from an EMBL/GenBank/DDBJ whole genome shotgun (WGS) entry which is preliminary data.</text>
</comment>
<feature type="region of interest" description="Disordered" evidence="1">
    <location>
        <begin position="22"/>
        <end position="60"/>
    </location>
</feature>
<reference evidence="3 4" key="1">
    <citation type="submission" date="2015-12" db="EMBL/GenBank/DDBJ databases">
        <authorList>
            <person name="Shamseldin A."/>
            <person name="Moawad H."/>
            <person name="Abd El-Rahim W.M."/>
            <person name="Sadowsky M.J."/>
        </authorList>
    </citation>
    <scope>NUCLEOTIDE SEQUENCE [LARGE SCALE GENOMIC DNA]</scope>
    <source>
        <strain evidence="3 4">S43</strain>
    </source>
</reference>
<gene>
    <name evidence="3" type="ORF">AUQ48_17250</name>
</gene>
<accession>A0A2N4SXE7</accession>
<keyword evidence="2" id="KW-0732">Signal</keyword>
<dbReference type="Proteomes" id="UP000234632">
    <property type="component" value="Unassembled WGS sequence"/>
</dbReference>
<evidence type="ECO:0000256" key="1">
    <source>
        <dbReference type="SAM" id="MobiDB-lite"/>
    </source>
</evidence>
<proteinExistence type="predicted"/>
<feature type="chain" id="PRO_5014833704" description="DUF4440 domain-containing protein" evidence="2">
    <location>
        <begin position="22"/>
        <end position="201"/>
    </location>
</feature>
<dbReference type="AlphaFoldDB" id="A0A2N4SXE7"/>
<feature type="signal peptide" evidence="2">
    <location>
        <begin position="1"/>
        <end position="21"/>
    </location>
</feature>
<evidence type="ECO:0000313" key="4">
    <source>
        <dbReference type="Proteomes" id="UP000234632"/>
    </source>
</evidence>
<evidence type="ECO:0000313" key="3">
    <source>
        <dbReference type="EMBL" id="PLC10647.1"/>
    </source>
</evidence>
<dbReference type="EMBL" id="LOMZ01000005">
    <property type="protein sequence ID" value="PLC10647.1"/>
    <property type="molecule type" value="Genomic_DNA"/>
</dbReference>
<protein>
    <recommendedName>
        <fullName evidence="5">DUF4440 domain-containing protein</fullName>
    </recommendedName>
</protein>